<dbReference type="InterPro" id="IPR012340">
    <property type="entry name" value="NA-bd_OB-fold"/>
</dbReference>
<dbReference type="GO" id="GO:0004824">
    <property type="term" value="F:lysine-tRNA ligase activity"/>
    <property type="evidence" value="ECO:0007669"/>
    <property type="project" value="InterPro"/>
</dbReference>
<evidence type="ECO:0000256" key="3">
    <source>
        <dbReference type="ARBA" id="ARBA00022840"/>
    </source>
</evidence>
<keyword evidence="3" id="KW-0067">ATP-binding</keyword>
<evidence type="ECO:0000259" key="5">
    <source>
        <dbReference type="Pfam" id="PF00152"/>
    </source>
</evidence>
<dbReference type="HOGENOM" id="CLU_1847786_0_0_1"/>
<dbReference type="PRINTS" id="PR00982">
    <property type="entry name" value="TRNASYNTHLYS"/>
</dbReference>
<accession>W1NF41</accession>
<protein>
    <recommendedName>
        <fullName evidence="5">Aminoacyl-tRNA synthetase class II (D/K/N) domain-containing protein</fullName>
    </recommendedName>
</protein>
<keyword evidence="1" id="KW-0436">Ligase</keyword>
<dbReference type="GO" id="GO:0006430">
    <property type="term" value="P:lysyl-tRNA aminoacylation"/>
    <property type="evidence" value="ECO:0007669"/>
    <property type="project" value="InterPro"/>
</dbReference>
<dbReference type="SUPFAM" id="SSF55681">
    <property type="entry name" value="Class II aaRS and biotin synthetases"/>
    <property type="match status" value="1"/>
</dbReference>
<dbReference type="PANTHER" id="PTHR42918:SF15">
    <property type="entry name" value="LYSINE--TRNA LIGASE, CHLOROPLASTIC_MITOCHONDRIAL"/>
    <property type="match status" value="1"/>
</dbReference>
<dbReference type="PANTHER" id="PTHR42918">
    <property type="entry name" value="LYSYL-TRNA SYNTHETASE"/>
    <property type="match status" value="1"/>
</dbReference>
<dbReference type="GO" id="GO:0005524">
    <property type="term" value="F:ATP binding"/>
    <property type="evidence" value="ECO:0007669"/>
    <property type="project" value="UniProtKB-KW"/>
</dbReference>
<dbReference type="eggNOG" id="KOG1885">
    <property type="taxonomic scope" value="Eukaryota"/>
</dbReference>
<name>W1NF41_AMBTC</name>
<dbReference type="Proteomes" id="UP000017836">
    <property type="component" value="Unassembled WGS sequence"/>
</dbReference>
<dbReference type="InterPro" id="IPR018149">
    <property type="entry name" value="Lys-tRNA-synth_II_C"/>
</dbReference>
<organism evidence="6 7">
    <name type="scientific">Amborella trichopoda</name>
    <dbReference type="NCBI Taxonomy" id="13333"/>
    <lineage>
        <taxon>Eukaryota</taxon>
        <taxon>Viridiplantae</taxon>
        <taxon>Streptophyta</taxon>
        <taxon>Embryophyta</taxon>
        <taxon>Tracheophyta</taxon>
        <taxon>Spermatophyta</taxon>
        <taxon>Magnoliopsida</taxon>
        <taxon>Amborellales</taxon>
        <taxon>Amborellaceae</taxon>
        <taxon>Amborella</taxon>
    </lineage>
</organism>
<dbReference type="Gene3D" id="3.30.930.10">
    <property type="entry name" value="Bira Bifunctional Protein, Domain 2"/>
    <property type="match status" value="1"/>
</dbReference>
<evidence type="ECO:0000256" key="4">
    <source>
        <dbReference type="ARBA" id="ARBA00023146"/>
    </source>
</evidence>
<dbReference type="STRING" id="13333.W1NF41"/>
<dbReference type="InterPro" id="IPR004364">
    <property type="entry name" value="Aa-tRNA-synt_II"/>
</dbReference>
<evidence type="ECO:0000313" key="6">
    <source>
        <dbReference type="EMBL" id="ERM94063.1"/>
    </source>
</evidence>
<dbReference type="GO" id="GO:0005737">
    <property type="term" value="C:cytoplasm"/>
    <property type="evidence" value="ECO:0007669"/>
    <property type="project" value="InterPro"/>
</dbReference>
<evidence type="ECO:0000256" key="2">
    <source>
        <dbReference type="ARBA" id="ARBA00022741"/>
    </source>
</evidence>
<proteinExistence type="predicted"/>
<evidence type="ECO:0000313" key="7">
    <source>
        <dbReference type="Proteomes" id="UP000017836"/>
    </source>
</evidence>
<dbReference type="AlphaFoldDB" id="W1NF41"/>
<keyword evidence="4" id="KW-0030">Aminoacyl-tRNA synthetase</keyword>
<feature type="domain" description="Aminoacyl-tRNA synthetase class II (D/K/N)" evidence="5">
    <location>
        <begin position="71"/>
        <end position="137"/>
    </location>
</feature>
<reference evidence="7" key="1">
    <citation type="journal article" date="2013" name="Science">
        <title>The Amborella genome and the evolution of flowering plants.</title>
        <authorList>
            <consortium name="Amborella Genome Project"/>
        </authorList>
    </citation>
    <scope>NUCLEOTIDE SEQUENCE [LARGE SCALE GENOMIC DNA]</scope>
</reference>
<evidence type="ECO:0000256" key="1">
    <source>
        <dbReference type="ARBA" id="ARBA00022598"/>
    </source>
</evidence>
<dbReference type="EMBL" id="KI397513">
    <property type="protein sequence ID" value="ERM94063.1"/>
    <property type="molecule type" value="Genomic_DNA"/>
</dbReference>
<dbReference type="InterPro" id="IPR045864">
    <property type="entry name" value="aa-tRNA-synth_II/BPL/LPL"/>
</dbReference>
<keyword evidence="2" id="KW-0547">Nucleotide-binding</keyword>
<dbReference type="Gene3D" id="2.40.50.140">
    <property type="entry name" value="Nucleic acid-binding proteins"/>
    <property type="match status" value="1"/>
</dbReference>
<keyword evidence="7" id="KW-1185">Reference proteome</keyword>
<sequence>MTLAQFSCTACIVKEKLQDYQFEQLKTVLDIGNILGVSGSIKWTEIGELSVYVKFFWPLQNHYSRFQTVVYRARVKIVSEIRRSMEDLKFVEVETSVLQGAAGGAEARPFVTYHNSLGRDLYLRIATELHLKQMLAGEV</sequence>
<dbReference type="Gramene" id="ERM94063">
    <property type="protein sequence ID" value="ERM94063"/>
    <property type="gene ID" value="AMTR_s00010p00070420"/>
</dbReference>
<gene>
    <name evidence="6" type="ORF">AMTR_s00010p00070420</name>
</gene>
<dbReference type="Pfam" id="PF00152">
    <property type="entry name" value="tRNA-synt_2"/>
    <property type="match status" value="1"/>
</dbReference>